<accession>A0A5J5ICI7</accession>
<gene>
    <name evidence="2" type="ORF">FW778_18465</name>
</gene>
<dbReference type="RefSeq" id="WP_150416341.1">
    <property type="nucleotide sequence ID" value="NZ_VYQF01000007.1"/>
</dbReference>
<evidence type="ECO:0000313" key="3">
    <source>
        <dbReference type="Proteomes" id="UP000326903"/>
    </source>
</evidence>
<name>A0A5J5ICI7_9BACT</name>
<proteinExistence type="predicted"/>
<feature type="domain" description="DUF4296" evidence="1">
    <location>
        <begin position="23"/>
        <end position="107"/>
    </location>
</feature>
<dbReference type="Proteomes" id="UP000326903">
    <property type="component" value="Unassembled WGS sequence"/>
</dbReference>
<evidence type="ECO:0000313" key="2">
    <source>
        <dbReference type="EMBL" id="KAA9036599.1"/>
    </source>
</evidence>
<dbReference type="PROSITE" id="PS51257">
    <property type="entry name" value="PROKAR_LIPOPROTEIN"/>
    <property type="match status" value="1"/>
</dbReference>
<dbReference type="EMBL" id="VYQF01000007">
    <property type="protein sequence ID" value="KAA9036599.1"/>
    <property type="molecule type" value="Genomic_DNA"/>
</dbReference>
<dbReference type="InterPro" id="IPR025381">
    <property type="entry name" value="DUF4296"/>
</dbReference>
<keyword evidence="3" id="KW-1185">Reference proteome</keyword>
<sequence>MKNIFLLIVLSFFISCSGKNKVPPEIIQPNKMKKLLWDVIQAQALATETARKDSTVNEVAENKVLTQKIFDIYKIRSKDFDQSYNWYTSHPDVMRIIVDSLNAEKQRESQLEQQEKYKPIKSTPLKKIDSVKKINAIRKLHSLKLTQ</sequence>
<dbReference type="Pfam" id="PF14129">
    <property type="entry name" value="DUF4296"/>
    <property type="match status" value="1"/>
</dbReference>
<organism evidence="2 3">
    <name type="scientific">Ginsengibacter hankyongi</name>
    <dbReference type="NCBI Taxonomy" id="2607284"/>
    <lineage>
        <taxon>Bacteria</taxon>
        <taxon>Pseudomonadati</taxon>
        <taxon>Bacteroidota</taxon>
        <taxon>Chitinophagia</taxon>
        <taxon>Chitinophagales</taxon>
        <taxon>Chitinophagaceae</taxon>
        <taxon>Ginsengibacter</taxon>
    </lineage>
</organism>
<evidence type="ECO:0000259" key="1">
    <source>
        <dbReference type="Pfam" id="PF14129"/>
    </source>
</evidence>
<dbReference type="AlphaFoldDB" id="A0A5J5ICI7"/>
<comment type="caution">
    <text evidence="2">The sequence shown here is derived from an EMBL/GenBank/DDBJ whole genome shotgun (WGS) entry which is preliminary data.</text>
</comment>
<protein>
    <submittedName>
        <fullName evidence="2">DUF4296 domain-containing protein</fullName>
    </submittedName>
</protein>
<reference evidence="2 3" key="1">
    <citation type="submission" date="2019-09" db="EMBL/GenBank/DDBJ databases">
        <title>Draft genome sequence of Ginsengibacter sp. BR5-29.</title>
        <authorList>
            <person name="Im W.-T."/>
        </authorList>
    </citation>
    <scope>NUCLEOTIDE SEQUENCE [LARGE SCALE GENOMIC DNA]</scope>
    <source>
        <strain evidence="2 3">BR5-29</strain>
    </source>
</reference>